<feature type="domain" description="Xylanolytic transcriptional activator regulatory" evidence="7">
    <location>
        <begin position="224"/>
        <end position="291"/>
    </location>
</feature>
<comment type="caution">
    <text evidence="8">The sequence shown here is derived from an EMBL/GenBank/DDBJ whole genome shotgun (WGS) entry which is preliminary data.</text>
</comment>
<dbReference type="AlphaFoldDB" id="A0A8K0X3J9"/>
<dbReference type="GO" id="GO:0003677">
    <property type="term" value="F:DNA binding"/>
    <property type="evidence" value="ECO:0007669"/>
    <property type="project" value="UniProtKB-KW"/>
</dbReference>
<dbReference type="OrthoDB" id="39175at2759"/>
<dbReference type="EMBL" id="JAGPXD010000004">
    <property type="protein sequence ID" value="KAH7358867.1"/>
    <property type="molecule type" value="Genomic_DNA"/>
</dbReference>
<dbReference type="Pfam" id="PF04082">
    <property type="entry name" value="Fungal_trans"/>
    <property type="match status" value="1"/>
</dbReference>
<protein>
    <submittedName>
        <fullName evidence="8">Fungal-specific transcription factor domain-containing protein</fullName>
    </submittedName>
</protein>
<reference evidence="8" key="1">
    <citation type="journal article" date="2021" name="Nat. Commun.">
        <title>Genetic determinants of endophytism in the Arabidopsis root mycobiome.</title>
        <authorList>
            <person name="Mesny F."/>
            <person name="Miyauchi S."/>
            <person name="Thiergart T."/>
            <person name="Pickel B."/>
            <person name="Atanasova L."/>
            <person name="Karlsson M."/>
            <person name="Huettel B."/>
            <person name="Barry K.W."/>
            <person name="Haridas S."/>
            <person name="Chen C."/>
            <person name="Bauer D."/>
            <person name="Andreopoulos W."/>
            <person name="Pangilinan J."/>
            <person name="LaButti K."/>
            <person name="Riley R."/>
            <person name="Lipzen A."/>
            <person name="Clum A."/>
            <person name="Drula E."/>
            <person name="Henrissat B."/>
            <person name="Kohler A."/>
            <person name="Grigoriev I.V."/>
            <person name="Martin F.M."/>
            <person name="Hacquard S."/>
        </authorList>
    </citation>
    <scope>NUCLEOTIDE SEQUENCE</scope>
    <source>
        <strain evidence="8">MPI-CAGE-AT-0016</strain>
    </source>
</reference>
<evidence type="ECO:0000256" key="4">
    <source>
        <dbReference type="ARBA" id="ARBA00023163"/>
    </source>
</evidence>
<dbReference type="Proteomes" id="UP000813385">
    <property type="component" value="Unassembled WGS sequence"/>
</dbReference>
<dbReference type="GO" id="GO:0005634">
    <property type="term" value="C:nucleus"/>
    <property type="evidence" value="ECO:0007669"/>
    <property type="project" value="UniProtKB-SubCell"/>
</dbReference>
<dbReference type="InterPro" id="IPR007219">
    <property type="entry name" value="XnlR_reg_dom"/>
</dbReference>
<dbReference type="PANTHER" id="PTHR46910">
    <property type="entry name" value="TRANSCRIPTION FACTOR PDR1"/>
    <property type="match status" value="1"/>
</dbReference>
<evidence type="ECO:0000256" key="2">
    <source>
        <dbReference type="ARBA" id="ARBA00023015"/>
    </source>
</evidence>
<keyword evidence="3" id="KW-0238">DNA-binding</keyword>
<dbReference type="GO" id="GO:0006351">
    <property type="term" value="P:DNA-templated transcription"/>
    <property type="evidence" value="ECO:0007669"/>
    <property type="project" value="InterPro"/>
</dbReference>
<gene>
    <name evidence="8" type="ORF">B0T11DRAFT_341082</name>
</gene>
<accession>A0A8K0X3J9</accession>
<dbReference type="SMART" id="SM00906">
    <property type="entry name" value="Fungal_trans"/>
    <property type="match status" value="1"/>
</dbReference>
<comment type="subcellular location">
    <subcellularLocation>
        <location evidence="1">Nucleus</location>
    </subcellularLocation>
</comment>
<keyword evidence="2" id="KW-0805">Transcription regulation</keyword>
<organism evidence="8 9">
    <name type="scientific">Plectosphaerella cucumerina</name>
    <dbReference type="NCBI Taxonomy" id="40658"/>
    <lineage>
        <taxon>Eukaryota</taxon>
        <taxon>Fungi</taxon>
        <taxon>Dikarya</taxon>
        <taxon>Ascomycota</taxon>
        <taxon>Pezizomycotina</taxon>
        <taxon>Sordariomycetes</taxon>
        <taxon>Hypocreomycetidae</taxon>
        <taxon>Glomerellales</taxon>
        <taxon>Plectosphaerellaceae</taxon>
        <taxon>Plectosphaerella</taxon>
    </lineage>
</organism>
<keyword evidence="5" id="KW-0539">Nucleus</keyword>
<evidence type="ECO:0000313" key="8">
    <source>
        <dbReference type="EMBL" id="KAH7358867.1"/>
    </source>
</evidence>
<evidence type="ECO:0000256" key="5">
    <source>
        <dbReference type="ARBA" id="ARBA00023242"/>
    </source>
</evidence>
<sequence length="608" mass="67149">MEDRGPMDARIPDIYVDRLLSQASQDGEAAPENSTFIPTNGIFGARHSLTFFSDRRLHSLEKCLQNKKVNLLVERIETVISARLRRLDPTTAAAASSRPPKPSLTVLTKEQEEEYVKLYFEHVHPLYPFMDVNSWQATVSRPDFHRDLDRNKPWYCLYHAVLALGCQHAQGGSFEAGKSSSWGIFSLALAGFSDLLLLPDSLIVLQALMAMSLYGLGVDALAIEHVILSEAARRAQSMSKMQFSGTAAHIYRRTFWMLYSMEKVMAFHFGRSSTFVDGDIACPIPEIPEATKAGFNWFLPQIRYARLLSRAYTSLYSVGVSSNPSSYYLGVVDQLRAELEQWRMSLPDTGFRPGGSVKPQAIMQRQSRYLALTFHYFYHSLLLTLCRTTLWAAPGAGDAEALARAERRKQQALLSARAVLELTAVIDVEPHTQVCVLAGIPLTALFVLFDMVIQDGGVRTHETQTNLALLDMAAGHFSRIEYASGGTLPGSLIAEFAHVARDYVNAKPRDALPTVTEPGAAATTDDTLTTPAPEQPMSLAGVDQAATTTIWSFMAAPEAIPAMDSSLQLDGEYGVGTDVMDLFNYFVPDLDPMFYEGAGAWKESSTWG</sequence>
<dbReference type="PANTHER" id="PTHR46910:SF37">
    <property type="entry name" value="ZN(II)2CYS6 TRANSCRIPTION FACTOR (EUROFUNG)"/>
    <property type="match status" value="1"/>
</dbReference>
<dbReference type="GO" id="GO:0008270">
    <property type="term" value="F:zinc ion binding"/>
    <property type="evidence" value="ECO:0007669"/>
    <property type="project" value="InterPro"/>
</dbReference>
<dbReference type="CDD" id="cd12148">
    <property type="entry name" value="fungal_TF_MHR"/>
    <property type="match status" value="1"/>
</dbReference>
<dbReference type="InterPro" id="IPR050987">
    <property type="entry name" value="AtrR-like"/>
</dbReference>
<evidence type="ECO:0000256" key="6">
    <source>
        <dbReference type="SAM" id="MobiDB-lite"/>
    </source>
</evidence>
<proteinExistence type="predicted"/>
<evidence type="ECO:0000259" key="7">
    <source>
        <dbReference type="SMART" id="SM00906"/>
    </source>
</evidence>
<feature type="compositionally biased region" description="Low complexity" evidence="6">
    <location>
        <begin position="520"/>
        <end position="532"/>
    </location>
</feature>
<feature type="region of interest" description="Disordered" evidence="6">
    <location>
        <begin position="511"/>
        <end position="536"/>
    </location>
</feature>
<dbReference type="GO" id="GO:0003700">
    <property type="term" value="F:DNA-binding transcription factor activity"/>
    <property type="evidence" value="ECO:0007669"/>
    <property type="project" value="InterPro"/>
</dbReference>
<keyword evidence="4" id="KW-0804">Transcription</keyword>
<evidence type="ECO:0000256" key="3">
    <source>
        <dbReference type="ARBA" id="ARBA00023125"/>
    </source>
</evidence>
<keyword evidence="9" id="KW-1185">Reference proteome</keyword>
<evidence type="ECO:0000313" key="9">
    <source>
        <dbReference type="Proteomes" id="UP000813385"/>
    </source>
</evidence>
<name>A0A8K0X3J9_9PEZI</name>
<evidence type="ECO:0000256" key="1">
    <source>
        <dbReference type="ARBA" id="ARBA00004123"/>
    </source>
</evidence>